<feature type="domain" description="Ig-like" evidence="2">
    <location>
        <begin position="212"/>
        <end position="308"/>
    </location>
</feature>
<evidence type="ECO:0000256" key="1">
    <source>
        <dbReference type="ARBA" id="ARBA00023157"/>
    </source>
</evidence>
<reference evidence="3 4" key="1">
    <citation type="submission" date="2019-09" db="EMBL/GenBank/DDBJ databases">
        <title>Bird 10,000 Genomes (B10K) Project - Family phase.</title>
        <authorList>
            <person name="Zhang G."/>
        </authorList>
    </citation>
    <scope>NUCLEOTIDE SEQUENCE [LARGE SCALE GENOMIC DNA]</scope>
    <source>
        <strain evidence="3">B10K-DU-029-58</strain>
        <tissue evidence="3">Muscle</tissue>
    </source>
</reference>
<name>A0A7K6RJP1_9AVES</name>
<dbReference type="InterPro" id="IPR003599">
    <property type="entry name" value="Ig_sub"/>
</dbReference>
<dbReference type="SUPFAM" id="SSF48726">
    <property type="entry name" value="Immunoglobulin"/>
    <property type="match status" value="2"/>
</dbReference>
<protein>
    <submittedName>
        <fullName evidence="3">FCRL5 protein</fullName>
    </submittedName>
</protein>
<feature type="domain" description="Ig-like" evidence="2">
    <location>
        <begin position="11"/>
        <end position="81"/>
    </location>
</feature>
<dbReference type="Proteomes" id="UP000570016">
    <property type="component" value="Unassembled WGS sequence"/>
</dbReference>
<dbReference type="OrthoDB" id="6151406at2759"/>
<keyword evidence="4" id="KW-1185">Reference proteome</keyword>
<evidence type="ECO:0000313" key="3">
    <source>
        <dbReference type="EMBL" id="NWW86008.1"/>
    </source>
</evidence>
<dbReference type="EMBL" id="VZRY01001183">
    <property type="protein sequence ID" value="NWW86008.1"/>
    <property type="molecule type" value="Genomic_DNA"/>
</dbReference>
<feature type="non-terminal residue" evidence="3">
    <location>
        <position position="1"/>
    </location>
</feature>
<dbReference type="InterPro" id="IPR036179">
    <property type="entry name" value="Ig-like_dom_sf"/>
</dbReference>
<dbReference type="PANTHER" id="PTHR11738:SF186">
    <property type="entry name" value="OSTEOCLAST-ASSOCIATED IMMUNOGLOBULIN-LIKE RECEPTOR"/>
    <property type="match status" value="1"/>
</dbReference>
<dbReference type="InterPro" id="IPR013783">
    <property type="entry name" value="Ig-like_fold"/>
</dbReference>
<organism evidence="3 4">
    <name type="scientific">Rhynochetos jubatus</name>
    <name type="common">kagu</name>
    <dbReference type="NCBI Taxonomy" id="54386"/>
    <lineage>
        <taxon>Eukaryota</taxon>
        <taxon>Metazoa</taxon>
        <taxon>Chordata</taxon>
        <taxon>Craniata</taxon>
        <taxon>Vertebrata</taxon>
        <taxon>Euteleostomi</taxon>
        <taxon>Archelosauria</taxon>
        <taxon>Archosauria</taxon>
        <taxon>Dinosauria</taxon>
        <taxon>Saurischia</taxon>
        <taxon>Theropoda</taxon>
        <taxon>Coelurosauria</taxon>
        <taxon>Aves</taxon>
        <taxon>Neognathae</taxon>
        <taxon>Neoaves</taxon>
        <taxon>Phaethontimorphae</taxon>
        <taxon>Eurypygiformes</taxon>
        <taxon>Rhynochetidae</taxon>
        <taxon>Rhynochetos</taxon>
    </lineage>
</organism>
<dbReference type="GO" id="GO:0002764">
    <property type="term" value="P:immune response-regulating signaling pathway"/>
    <property type="evidence" value="ECO:0007669"/>
    <property type="project" value="TreeGrafter"/>
</dbReference>
<accession>A0A7K6RJP1</accession>
<feature type="domain" description="Ig-like" evidence="2">
    <location>
        <begin position="111"/>
        <end position="182"/>
    </location>
</feature>
<dbReference type="AlphaFoldDB" id="A0A7K6RJP1"/>
<dbReference type="Gene3D" id="2.60.40.10">
    <property type="entry name" value="Immunoglobulins"/>
    <property type="match status" value="2"/>
</dbReference>
<gene>
    <name evidence="3" type="primary">Fcrl5</name>
    <name evidence="3" type="ORF">RHYJUB_R15337</name>
</gene>
<evidence type="ECO:0000259" key="2">
    <source>
        <dbReference type="PROSITE" id="PS50835"/>
    </source>
</evidence>
<dbReference type="PANTHER" id="PTHR11738">
    <property type="entry name" value="MHC CLASS I NK CELL RECEPTOR"/>
    <property type="match status" value="1"/>
</dbReference>
<keyword evidence="1" id="KW-1015">Disulfide bond</keyword>
<dbReference type="InterPro" id="IPR050412">
    <property type="entry name" value="Ig-like_Receptors_ImmuneReg"/>
</dbReference>
<comment type="caution">
    <text evidence="3">The sequence shown here is derived from an EMBL/GenBank/DDBJ whole genome shotgun (WGS) entry which is preliminary data.</text>
</comment>
<dbReference type="PROSITE" id="PS50835">
    <property type="entry name" value="IG_LIKE"/>
    <property type="match status" value="3"/>
</dbReference>
<proteinExistence type="predicted"/>
<evidence type="ECO:0000313" key="4">
    <source>
        <dbReference type="Proteomes" id="UP000570016"/>
    </source>
</evidence>
<feature type="non-terminal residue" evidence="3">
    <location>
        <position position="310"/>
    </location>
</feature>
<dbReference type="InterPro" id="IPR007110">
    <property type="entry name" value="Ig-like_dom"/>
</dbReference>
<dbReference type="SMART" id="SM00409">
    <property type="entry name" value="IG"/>
    <property type="match status" value="2"/>
</dbReference>
<sequence length="310" mass="34467">PSSPVLPPPPPNITVMPEKMEYLIGDTVAIQCTAPRTREKIQGFQVSGTSGWAVDVRTTRRTYVHRFNITGPRDAGVHACTYVIVNQFRQPVRSQDSKSIFINVRDHPPRPTLELNSSSGVTVEGQPLVFRCAAPAQPTERRFHFYKEKVEVVTGVKLILGDAEGQLQVAKSVQNHTGNFSCGYEEKTEGRWIPSYPSRDVEVIVREPASAPRLAVEPPVGVVSEDYPLRLTCKASRAAFRLRYRFYRNGVEIPEGHADSQRRDDGPLSELYFQQSPRSFGGKFSCGVEEDVGGTWVPAPRSDAVDITVK</sequence>